<proteinExistence type="predicted"/>
<protein>
    <submittedName>
        <fullName evidence="1">Uncharacterized protein</fullName>
    </submittedName>
</protein>
<dbReference type="Proteomes" id="UP000281813">
    <property type="component" value="Unassembled WGS sequence"/>
</dbReference>
<name>A0A494Z8A1_9BACI</name>
<dbReference type="OrthoDB" id="2691890at2"/>
<organism evidence="1 2">
    <name type="scientific">Oceanobacillus bengalensis</name>
    <dbReference type="NCBI Taxonomy" id="1435466"/>
    <lineage>
        <taxon>Bacteria</taxon>
        <taxon>Bacillati</taxon>
        <taxon>Bacillota</taxon>
        <taxon>Bacilli</taxon>
        <taxon>Bacillales</taxon>
        <taxon>Bacillaceae</taxon>
        <taxon>Oceanobacillus</taxon>
    </lineage>
</organism>
<keyword evidence="2" id="KW-1185">Reference proteome</keyword>
<dbReference type="AlphaFoldDB" id="A0A494Z8A1"/>
<comment type="caution">
    <text evidence="1">The sequence shown here is derived from an EMBL/GenBank/DDBJ whole genome shotgun (WGS) entry which is preliminary data.</text>
</comment>
<evidence type="ECO:0000313" key="1">
    <source>
        <dbReference type="EMBL" id="RKQ18840.1"/>
    </source>
</evidence>
<dbReference type="RefSeq" id="WP_121127965.1">
    <property type="nucleotide sequence ID" value="NZ_JBHUFK010000020.1"/>
</dbReference>
<evidence type="ECO:0000313" key="2">
    <source>
        <dbReference type="Proteomes" id="UP000281813"/>
    </source>
</evidence>
<dbReference type="InterPro" id="IPR025553">
    <property type="entry name" value="YppF"/>
</dbReference>
<dbReference type="Pfam" id="PF14178">
    <property type="entry name" value="YppF"/>
    <property type="match status" value="1"/>
</dbReference>
<sequence>MHIHDLVDRYIKERKYSPDSINDILDFYQQKYISGEIGLNNYKSIFSYLHKQGAISAYDYDVEQFYQKSY</sequence>
<dbReference type="EMBL" id="RBZO01000001">
    <property type="protein sequence ID" value="RKQ18840.1"/>
    <property type="molecule type" value="Genomic_DNA"/>
</dbReference>
<accession>A0A494Z8A1</accession>
<reference evidence="1 2" key="1">
    <citation type="journal article" date="2015" name="Antonie Van Leeuwenhoek">
        <title>Oceanobacillus bengalensis sp. nov., a bacterium isolated from seawater of the Bay of Bengal.</title>
        <authorList>
            <person name="Yongchang O."/>
            <person name="Xiang W."/>
            <person name="Wang G."/>
        </authorList>
    </citation>
    <scope>NUCLEOTIDE SEQUENCE [LARGE SCALE GENOMIC DNA]</scope>
    <source>
        <strain evidence="1 2">MCCC 1K00260</strain>
    </source>
</reference>
<gene>
    <name evidence="1" type="ORF">D8M05_01660</name>
</gene>